<dbReference type="RefSeq" id="WP_188890404.1">
    <property type="nucleotide sequence ID" value="NZ_BMHY01000006.1"/>
</dbReference>
<sequence>MRPLKLTMTAFGPYRDAETIDFSQLEDHRLFVISGSTGAGKTSIFDAICFALYGAASGEDRSEPRMLRSHFADDETHTAVDFEFAVGKRSYRLFRQLPHRKGGNKSETGGKAELYETTEGTEVPAVDRFTVGDVNARVEQIIGLTKEQFNQIVMLPQGEFRKLLTSDTDNKEEILRRIFRTELYQRLEGRFQQRNRELGDSLKQAKLRAELYMKQAAETLPLREDSVLAATLAQPSFNGAQLSEALGQELAYYRQTAQDGEAGKASLQAALDAQEARLRDALALNARFAELDRERLNRERLEAQRGEYVEREHRLLLAERAAQLAPYAEQAERAARDAAAKLQLRDVRRATAEAAVAAAAEAEERYRREEQREAEREAAMRELHTLTELVPAVQSLAELRGAYDRLLIDEREGAAKLQQAEAQIAAAKESKQSASMQLKELESETASLPDKLEQLRSVEQQGKHVSRLLELEKELGTIAALETERLQALEQIRNEHDQLEHIWIEGQAGLLAAHLHDGKPCPVCGSPDHPAKAESSDALPSREQLQQAKDRLGHFERELNEAKLQSAATRSSWASSAAELAEFGASAERLAEQQASLRAQWRQLKEDADRLDQQGKQIQELKRTSEQLETKLEQQQQMKDKLQLEQHGIAVERATKQSVLEKELERIPESLRSPEQLNQRLTAQRLLADTLAAAWKQAQESVQQTRTKVVEEKAHLEQLEQQLTEAKSNALQTAERFAQQQELAGFSNSEQYRSALLPEHDRLMLKEQLESYKTSLLAAERRITELELALSGMEPADIQRMEEEKAAVRQQLEAVIAALQTASRYASEAERLKHSLDDANIMVKQLESELEQVLDLYQMLKGDNALKISFERYILIEFLEQILQAANVRLRNLSGGQFNLQRSDRLEVRGKQSGLGLDIYDAYTGQNRDVKTMSGGEKFNASLCLALGMTDVIQAHQGGVSIEMMFIDEGFGSLDEDSLNKAVEALVDLQRAGRLIGVISHVQELKQAFPAALEVHKTKEGYSKTAITVK</sequence>
<feature type="domain" description="Rad50/SbcC-type AAA" evidence="5">
    <location>
        <begin position="5"/>
        <end position="188"/>
    </location>
</feature>
<feature type="coiled-coil region" evidence="4">
    <location>
        <begin position="545"/>
        <end position="645"/>
    </location>
</feature>
<reference evidence="6 7" key="1">
    <citation type="journal article" date="2014" name="Int. J. Syst. Evol. Microbiol.">
        <title>Complete genome sequence of Corynebacterium casei LMG S-19264T (=DSM 44701T), isolated from a smear-ripened cheese.</title>
        <authorList>
            <consortium name="US DOE Joint Genome Institute (JGI-PGF)"/>
            <person name="Walter F."/>
            <person name="Albersmeier A."/>
            <person name="Kalinowski J."/>
            <person name="Ruckert C."/>
        </authorList>
    </citation>
    <scope>NUCLEOTIDE SEQUENCE [LARGE SCALE GENOMIC DNA]</scope>
    <source>
        <strain evidence="6 7">CGMCC 1.15286</strain>
    </source>
</reference>
<dbReference type="InterPro" id="IPR027417">
    <property type="entry name" value="P-loop_NTPase"/>
</dbReference>
<dbReference type="AlphaFoldDB" id="A0A917M3B2"/>
<evidence type="ECO:0000256" key="3">
    <source>
        <dbReference type="ARBA" id="ARBA00013368"/>
    </source>
</evidence>
<evidence type="ECO:0000259" key="5">
    <source>
        <dbReference type="Pfam" id="PF13476"/>
    </source>
</evidence>
<evidence type="ECO:0000313" key="7">
    <source>
        <dbReference type="Proteomes" id="UP000600247"/>
    </source>
</evidence>
<dbReference type="SUPFAM" id="SSF52540">
    <property type="entry name" value="P-loop containing nucleoside triphosphate hydrolases"/>
    <property type="match status" value="2"/>
</dbReference>
<feature type="coiled-coil region" evidence="4">
    <location>
        <begin position="769"/>
        <end position="863"/>
    </location>
</feature>
<dbReference type="PANTHER" id="PTHR32114">
    <property type="entry name" value="ABC TRANSPORTER ABCH.3"/>
    <property type="match status" value="1"/>
</dbReference>
<proteinExistence type="inferred from homology"/>
<dbReference type="GO" id="GO:0006302">
    <property type="term" value="P:double-strand break repair"/>
    <property type="evidence" value="ECO:0007669"/>
    <property type="project" value="InterPro"/>
</dbReference>
<comment type="similarity">
    <text evidence="1">Belongs to the SMC family. SbcC subfamily.</text>
</comment>
<keyword evidence="4" id="KW-0175">Coiled coil</keyword>
<feature type="coiled-coil region" evidence="4">
    <location>
        <begin position="702"/>
        <end position="736"/>
    </location>
</feature>
<accession>A0A917M3B2</accession>
<dbReference type="GO" id="GO:0016887">
    <property type="term" value="F:ATP hydrolysis activity"/>
    <property type="evidence" value="ECO:0007669"/>
    <property type="project" value="InterPro"/>
</dbReference>
<dbReference type="InterPro" id="IPR038729">
    <property type="entry name" value="Rad50/SbcC_AAA"/>
</dbReference>
<feature type="coiled-coil region" evidence="4">
    <location>
        <begin position="264"/>
        <end position="311"/>
    </location>
</feature>
<dbReference type="Pfam" id="PF13558">
    <property type="entry name" value="SbcC_Walker_B"/>
    <property type="match status" value="1"/>
</dbReference>
<gene>
    <name evidence="6" type="primary">sbcC</name>
    <name evidence="6" type="ORF">GCM10010918_34070</name>
</gene>
<evidence type="ECO:0000256" key="4">
    <source>
        <dbReference type="SAM" id="Coils"/>
    </source>
</evidence>
<dbReference type="Gene3D" id="3.40.50.300">
    <property type="entry name" value="P-loop containing nucleotide triphosphate hydrolases"/>
    <property type="match status" value="2"/>
</dbReference>
<organism evidence="6 7">
    <name type="scientific">Paenibacillus radicis</name>
    <name type="common">ex Gao et al. 2016</name>
    <dbReference type="NCBI Taxonomy" id="1737354"/>
    <lineage>
        <taxon>Bacteria</taxon>
        <taxon>Bacillati</taxon>
        <taxon>Bacillota</taxon>
        <taxon>Bacilli</taxon>
        <taxon>Bacillales</taxon>
        <taxon>Paenibacillaceae</taxon>
        <taxon>Paenibacillus</taxon>
    </lineage>
</organism>
<keyword evidence="7" id="KW-1185">Reference proteome</keyword>
<feature type="coiled-coil region" evidence="4">
    <location>
        <begin position="417"/>
        <end position="444"/>
    </location>
</feature>
<comment type="caution">
    <text evidence="6">The sequence shown here is derived from an EMBL/GenBank/DDBJ whole genome shotgun (WGS) entry which is preliminary data.</text>
</comment>
<dbReference type="EMBL" id="BMHY01000006">
    <property type="protein sequence ID" value="GGG75062.1"/>
    <property type="molecule type" value="Genomic_DNA"/>
</dbReference>
<evidence type="ECO:0000313" key="6">
    <source>
        <dbReference type="EMBL" id="GGG75062.1"/>
    </source>
</evidence>
<evidence type="ECO:0000256" key="1">
    <source>
        <dbReference type="ARBA" id="ARBA00006930"/>
    </source>
</evidence>
<dbReference type="PANTHER" id="PTHR32114:SF2">
    <property type="entry name" value="ABC TRANSPORTER ABCH.3"/>
    <property type="match status" value="1"/>
</dbReference>
<protein>
    <recommendedName>
        <fullName evidence="3">Nuclease SbcCD subunit C</fullName>
    </recommendedName>
</protein>
<dbReference type="Pfam" id="PF13476">
    <property type="entry name" value="AAA_23"/>
    <property type="match status" value="1"/>
</dbReference>
<dbReference type="Proteomes" id="UP000600247">
    <property type="component" value="Unassembled WGS sequence"/>
</dbReference>
<evidence type="ECO:0000256" key="2">
    <source>
        <dbReference type="ARBA" id="ARBA00011322"/>
    </source>
</evidence>
<name>A0A917M3B2_9BACL</name>
<comment type="subunit">
    <text evidence="2">Heterodimer of SbcC and SbcD.</text>
</comment>
<feature type="coiled-coil region" evidence="4">
    <location>
        <begin position="352"/>
        <end position="379"/>
    </location>
</feature>